<dbReference type="EMBL" id="CP020121">
    <property type="protein sequence ID" value="AQZ99075.1"/>
    <property type="molecule type" value="Genomic_DNA"/>
</dbReference>
<dbReference type="KEGG" id="cke:B5M06_13255"/>
<proteinExistence type="predicted"/>
<evidence type="ECO:0000313" key="1">
    <source>
        <dbReference type="EMBL" id="AQZ99075.1"/>
    </source>
</evidence>
<organism evidence="1 2">
    <name type="scientific">Comamonas kerstersii</name>
    <dbReference type="NCBI Taxonomy" id="225992"/>
    <lineage>
        <taxon>Bacteria</taxon>
        <taxon>Pseudomonadati</taxon>
        <taxon>Pseudomonadota</taxon>
        <taxon>Betaproteobacteria</taxon>
        <taxon>Burkholderiales</taxon>
        <taxon>Comamonadaceae</taxon>
        <taxon>Comamonas</taxon>
    </lineage>
</organism>
<reference evidence="1 2" key="1">
    <citation type="submission" date="2017-03" db="EMBL/GenBank/DDBJ databases">
        <title>Rapid Whole Genome Sequencing of Comamonas kerstersii Causing Continuous ambulatory Peritoneal Dialysis-Associated Peritonitis.</title>
        <authorList>
            <person name="Zheng B."/>
        </authorList>
    </citation>
    <scope>NUCLEOTIDE SEQUENCE [LARGE SCALE GENOMIC DNA]</scope>
    <source>
        <strain evidence="1 2">8943</strain>
    </source>
</reference>
<name>A0A1V0BGK9_9BURK</name>
<dbReference type="GeneID" id="83040287"/>
<dbReference type="RefSeq" id="WP_080025247.1">
    <property type="nucleotide sequence ID" value="NZ_CP020121.1"/>
</dbReference>
<evidence type="ECO:0000313" key="2">
    <source>
        <dbReference type="Proteomes" id="UP000242792"/>
    </source>
</evidence>
<accession>A0A1V0BGK9</accession>
<dbReference type="Proteomes" id="UP000242792">
    <property type="component" value="Chromosome"/>
</dbReference>
<gene>
    <name evidence="1" type="ORF">B5M06_13255</name>
</gene>
<dbReference type="AlphaFoldDB" id="A0A1V0BGK9"/>
<evidence type="ECO:0008006" key="3">
    <source>
        <dbReference type="Google" id="ProtNLM"/>
    </source>
</evidence>
<sequence length="136" mass="13802">MAALTDNRNTPRRGDAMLVGDPVAASTVLYAGGMYVLDATGAAKPAVAADKKPVRAVSTRQSVPADGTVPGERGVFRFDNSTAAAAITRADIGNNAFVADDSTVSKTGTCIAGEIIDVDDVGVWVHIGKAAVPTTA</sequence>
<protein>
    <recommendedName>
        <fullName evidence="3">DUF2190 family protein</fullName>
    </recommendedName>
</protein>